<feature type="transmembrane region" description="Helical" evidence="1">
    <location>
        <begin position="168"/>
        <end position="189"/>
    </location>
</feature>
<dbReference type="SMART" id="SM00014">
    <property type="entry name" value="acidPPc"/>
    <property type="match status" value="1"/>
</dbReference>
<dbReference type="EMBL" id="JASOME010000002">
    <property type="protein sequence ID" value="MDK7063574.1"/>
    <property type="molecule type" value="Genomic_DNA"/>
</dbReference>
<dbReference type="Pfam" id="PF01569">
    <property type="entry name" value="PAP2"/>
    <property type="match status" value="1"/>
</dbReference>
<comment type="caution">
    <text evidence="3">The sequence shown here is derived from an EMBL/GenBank/DDBJ whole genome shotgun (WGS) entry which is preliminary data.</text>
</comment>
<evidence type="ECO:0000256" key="1">
    <source>
        <dbReference type="SAM" id="Phobius"/>
    </source>
</evidence>
<evidence type="ECO:0000313" key="4">
    <source>
        <dbReference type="Proteomes" id="UP001237784"/>
    </source>
</evidence>
<evidence type="ECO:0000313" key="3">
    <source>
        <dbReference type="EMBL" id="MDK7063574.1"/>
    </source>
</evidence>
<gene>
    <name evidence="3" type="ORF">QP372_03455</name>
</gene>
<name>A0AAW6XYY6_GARVA</name>
<dbReference type="Proteomes" id="UP001237784">
    <property type="component" value="Unassembled WGS sequence"/>
</dbReference>
<keyword evidence="1" id="KW-0472">Membrane</keyword>
<feature type="transmembrane region" description="Helical" evidence="1">
    <location>
        <begin position="61"/>
        <end position="88"/>
    </location>
</feature>
<keyword evidence="1" id="KW-0812">Transmembrane</keyword>
<dbReference type="RefSeq" id="WP_285067636.1">
    <property type="nucleotide sequence ID" value="NZ_JASOME010000002.1"/>
</dbReference>
<dbReference type="InterPro" id="IPR036938">
    <property type="entry name" value="PAP2/HPO_sf"/>
</dbReference>
<dbReference type="AlphaFoldDB" id="A0AAW6XYY6"/>
<feature type="transmembrane region" description="Helical" evidence="1">
    <location>
        <begin position="195"/>
        <end position="213"/>
    </location>
</feature>
<keyword evidence="1" id="KW-1133">Transmembrane helix</keyword>
<reference evidence="3" key="1">
    <citation type="submission" date="2023-05" db="EMBL/GenBank/DDBJ databases">
        <title>Cataloging the Phylogenetic Diversity of Human Bladder Bacteria.</title>
        <authorList>
            <person name="Du J."/>
        </authorList>
    </citation>
    <scope>NUCLEOTIDE SEQUENCE</scope>
    <source>
        <strain evidence="3">UMB6789</strain>
    </source>
</reference>
<accession>A0AAW6XYY6</accession>
<feature type="transmembrane region" description="Helical" evidence="1">
    <location>
        <begin position="21"/>
        <end position="41"/>
    </location>
</feature>
<organism evidence="3 4">
    <name type="scientific">Gardnerella vaginalis</name>
    <dbReference type="NCBI Taxonomy" id="2702"/>
    <lineage>
        <taxon>Bacteria</taxon>
        <taxon>Bacillati</taxon>
        <taxon>Actinomycetota</taxon>
        <taxon>Actinomycetes</taxon>
        <taxon>Bifidobacteriales</taxon>
        <taxon>Bifidobacteriaceae</taxon>
        <taxon>Gardnerella</taxon>
    </lineage>
</organism>
<dbReference type="InterPro" id="IPR000326">
    <property type="entry name" value="PAP2/HPO"/>
</dbReference>
<feature type="domain" description="Phosphatidic acid phosphatase type 2/haloperoxidase" evidence="2">
    <location>
        <begin position="98"/>
        <end position="210"/>
    </location>
</feature>
<feature type="transmembrane region" description="Helical" evidence="1">
    <location>
        <begin position="100"/>
        <end position="120"/>
    </location>
</feature>
<proteinExistence type="predicted"/>
<dbReference type="PANTHER" id="PTHR14969">
    <property type="entry name" value="SPHINGOSINE-1-PHOSPHATE PHOSPHOHYDROLASE"/>
    <property type="match status" value="1"/>
</dbReference>
<protein>
    <submittedName>
        <fullName evidence="3">Phosphatase PAP2 family protein</fullName>
    </submittedName>
</protein>
<dbReference type="Gene3D" id="1.20.144.10">
    <property type="entry name" value="Phosphatidic acid phosphatase type 2/haloperoxidase"/>
    <property type="match status" value="1"/>
</dbReference>
<sequence>MNQKNQFYDFRQKIVDNKKSSIVLLLAILIPCIGKGVLVMSEERSLETGIVAFFHNYSPSFIMSISKILAIIFSTKCCIVILLVLSIISYFIKRNWRITLTQLVISLLPMVYIFAIKFIVHRPRPFIGVKVKLPPDPSFPSGHTAAAVAICAMILMILYVSNKSLLKLGLIISIVVVVIVALSRLVVAAHFPTDVITSAIMYPILVMYNLDFFKNSSFINRKILKR</sequence>
<evidence type="ECO:0000259" key="2">
    <source>
        <dbReference type="SMART" id="SM00014"/>
    </source>
</evidence>
<dbReference type="PANTHER" id="PTHR14969:SF13">
    <property type="entry name" value="AT30094P"/>
    <property type="match status" value="1"/>
</dbReference>
<feature type="transmembrane region" description="Helical" evidence="1">
    <location>
        <begin position="140"/>
        <end position="161"/>
    </location>
</feature>
<dbReference type="SUPFAM" id="SSF48317">
    <property type="entry name" value="Acid phosphatase/Vanadium-dependent haloperoxidase"/>
    <property type="match status" value="1"/>
</dbReference>